<accession>A0ABX0GGM0</accession>
<reference evidence="1 2" key="1">
    <citation type="submission" date="2018-02" db="EMBL/GenBank/DDBJ databases">
        <authorList>
            <person name="Machado R.A."/>
        </authorList>
    </citation>
    <scope>NUCLEOTIDE SEQUENCE [LARGE SCALE GENOMIC DNA]</scope>
    <source>
        <strain evidence="1 2">T327</strain>
    </source>
</reference>
<keyword evidence="2" id="KW-1185">Reference proteome</keyword>
<comment type="caution">
    <text evidence="1">The sequence shown here is derived from an EMBL/GenBank/DDBJ whole genome shotgun (WGS) entry which is preliminary data.</text>
</comment>
<dbReference type="EMBL" id="PUJU01000010">
    <property type="protein sequence ID" value="NHB87401.1"/>
    <property type="molecule type" value="Genomic_DNA"/>
</dbReference>
<gene>
    <name evidence="1" type="ORF">C5471_06630</name>
</gene>
<sequence length="79" mass="9262">MKSSTPYPLSYHPSQLSIYPSSFKLLLCWLRSLAAALQLEIYWIYIHQFERDVLNKLKELINTTAHHHSPDTVFSTKLE</sequence>
<organism evidence="1 2">
    <name type="scientific">Photorhabdus tasmaniensis</name>
    <dbReference type="NCBI Taxonomy" id="1004159"/>
    <lineage>
        <taxon>Bacteria</taxon>
        <taxon>Pseudomonadati</taxon>
        <taxon>Pseudomonadota</taxon>
        <taxon>Gammaproteobacteria</taxon>
        <taxon>Enterobacterales</taxon>
        <taxon>Morganellaceae</taxon>
        <taxon>Photorhabdus</taxon>
    </lineage>
</organism>
<dbReference type="Proteomes" id="UP000697802">
    <property type="component" value="Unassembled WGS sequence"/>
</dbReference>
<protein>
    <submittedName>
        <fullName evidence="1">Uncharacterized protein</fullName>
    </submittedName>
</protein>
<name>A0ABX0GGM0_9GAMM</name>
<evidence type="ECO:0000313" key="2">
    <source>
        <dbReference type="Proteomes" id="UP000697802"/>
    </source>
</evidence>
<proteinExistence type="predicted"/>
<evidence type="ECO:0000313" key="1">
    <source>
        <dbReference type="EMBL" id="NHB87401.1"/>
    </source>
</evidence>